<dbReference type="SUPFAM" id="SSF88946">
    <property type="entry name" value="Sigma2 domain of RNA polymerase sigma factors"/>
    <property type="match status" value="1"/>
</dbReference>
<evidence type="ECO:0000256" key="1">
    <source>
        <dbReference type="ARBA" id="ARBA00010641"/>
    </source>
</evidence>
<gene>
    <name evidence="7" type="ORF">QFZ34_001402</name>
</gene>
<dbReference type="PANTHER" id="PTHR43133">
    <property type="entry name" value="RNA POLYMERASE ECF-TYPE SIGMA FACTO"/>
    <property type="match status" value="1"/>
</dbReference>
<keyword evidence="2" id="KW-0805">Transcription regulation</keyword>
<reference evidence="7 8" key="1">
    <citation type="submission" date="2023-07" db="EMBL/GenBank/DDBJ databases">
        <title>Comparative genomics of wheat-associated soil bacteria to identify genetic determinants of phenazine resistance.</title>
        <authorList>
            <person name="Mouncey N."/>
        </authorList>
    </citation>
    <scope>NUCLEOTIDE SEQUENCE [LARGE SCALE GENOMIC DNA]</scope>
    <source>
        <strain evidence="7 8">W4I11</strain>
    </source>
</reference>
<feature type="domain" description="RNA polymerase sigma-70 region 2" evidence="5">
    <location>
        <begin position="28"/>
        <end position="92"/>
    </location>
</feature>
<dbReference type="Proteomes" id="UP001237780">
    <property type="component" value="Unassembled WGS sequence"/>
</dbReference>
<keyword evidence="8" id="KW-1185">Reference proteome</keyword>
<dbReference type="InterPro" id="IPR014284">
    <property type="entry name" value="RNA_pol_sigma-70_dom"/>
</dbReference>
<dbReference type="SUPFAM" id="SSF88659">
    <property type="entry name" value="Sigma3 and sigma4 domains of RNA polymerase sigma factors"/>
    <property type="match status" value="1"/>
</dbReference>
<dbReference type="EMBL" id="JAUSZT010000002">
    <property type="protein sequence ID" value="MDQ0996225.1"/>
    <property type="molecule type" value="Genomic_DNA"/>
</dbReference>
<feature type="domain" description="RNA polymerase sigma factor 70 region 4 type 2" evidence="6">
    <location>
        <begin position="125"/>
        <end position="175"/>
    </location>
</feature>
<sequence length="184" mass="21064">MHGILVSSFLLARVKKIDLDKLIRTFVKVSPRLQSIARARTRCAATAEDLIQDAWLNLIKSQSGTAIEAPTGYVVRVANNTIIGHLRKEKRRSQIDNEIHDLLWETTDEISPERVVIGRQNLGTVQAALDKMPEKTRRIFLMNRIDGIPHRRIADMFGITDEAVYYHIRRALERLAELRDELAD</sequence>
<evidence type="ECO:0000256" key="2">
    <source>
        <dbReference type="ARBA" id="ARBA00023015"/>
    </source>
</evidence>
<dbReference type="InterPro" id="IPR013324">
    <property type="entry name" value="RNA_pol_sigma_r3/r4-like"/>
</dbReference>
<dbReference type="InterPro" id="IPR036388">
    <property type="entry name" value="WH-like_DNA-bd_sf"/>
</dbReference>
<dbReference type="Pfam" id="PF08281">
    <property type="entry name" value="Sigma70_r4_2"/>
    <property type="match status" value="1"/>
</dbReference>
<organism evidence="7 8">
    <name type="scientific">Phyllobacterium ifriqiyense</name>
    <dbReference type="NCBI Taxonomy" id="314238"/>
    <lineage>
        <taxon>Bacteria</taxon>
        <taxon>Pseudomonadati</taxon>
        <taxon>Pseudomonadota</taxon>
        <taxon>Alphaproteobacteria</taxon>
        <taxon>Hyphomicrobiales</taxon>
        <taxon>Phyllobacteriaceae</taxon>
        <taxon>Phyllobacterium</taxon>
    </lineage>
</organism>
<evidence type="ECO:0000259" key="6">
    <source>
        <dbReference type="Pfam" id="PF08281"/>
    </source>
</evidence>
<dbReference type="Gene3D" id="1.10.1740.10">
    <property type="match status" value="1"/>
</dbReference>
<comment type="caution">
    <text evidence="7">The sequence shown here is derived from an EMBL/GenBank/DDBJ whole genome shotgun (WGS) entry which is preliminary data.</text>
</comment>
<dbReference type="InterPro" id="IPR013325">
    <property type="entry name" value="RNA_pol_sigma_r2"/>
</dbReference>
<evidence type="ECO:0000256" key="4">
    <source>
        <dbReference type="ARBA" id="ARBA00023163"/>
    </source>
</evidence>
<evidence type="ECO:0000313" key="7">
    <source>
        <dbReference type="EMBL" id="MDQ0996225.1"/>
    </source>
</evidence>
<keyword evidence="3" id="KW-0731">Sigma factor</keyword>
<dbReference type="InterPro" id="IPR007627">
    <property type="entry name" value="RNA_pol_sigma70_r2"/>
</dbReference>
<accession>A0ABU0S650</accession>
<evidence type="ECO:0000259" key="5">
    <source>
        <dbReference type="Pfam" id="PF04542"/>
    </source>
</evidence>
<proteinExistence type="inferred from homology"/>
<name>A0ABU0S650_9HYPH</name>
<comment type="similarity">
    <text evidence="1">Belongs to the sigma-70 factor family. ECF subfamily.</text>
</comment>
<dbReference type="InterPro" id="IPR039425">
    <property type="entry name" value="RNA_pol_sigma-70-like"/>
</dbReference>
<evidence type="ECO:0000256" key="3">
    <source>
        <dbReference type="ARBA" id="ARBA00023082"/>
    </source>
</evidence>
<dbReference type="Gene3D" id="1.10.10.10">
    <property type="entry name" value="Winged helix-like DNA-binding domain superfamily/Winged helix DNA-binding domain"/>
    <property type="match status" value="1"/>
</dbReference>
<dbReference type="NCBIfam" id="TIGR02937">
    <property type="entry name" value="sigma70-ECF"/>
    <property type="match status" value="1"/>
</dbReference>
<evidence type="ECO:0000313" key="8">
    <source>
        <dbReference type="Proteomes" id="UP001237780"/>
    </source>
</evidence>
<dbReference type="Pfam" id="PF04542">
    <property type="entry name" value="Sigma70_r2"/>
    <property type="match status" value="1"/>
</dbReference>
<dbReference type="PANTHER" id="PTHR43133:SF63">
    <property type="entry name" value="RNA POLYMERASE SIGMA FACTOR FECI-RELATED"/>
    <property type="match status" value="1"/>
</dbReference>
<keyword evidence="4" id="KW-0804">Transcription</keyword>
<protein>
    <submittedName>
        <fullName evidence="7">RNA polymerase sigma factor (Sigma-70 family)</fullName>
    </submittedName>
</protein>
<dbReference type="InterPro" id="IPR013249">
    <property type="entry name" value="RNA_pol_sigma70_r4_t2"/>
</dbReference>